<organism evidence="3 4">
    <name type="scientific">Nepenthes gracilis</name>
    <name type="common">Slender pitcher plant</name>
    <dbReference type="NCBI Taxonomy" id="150966"/>
    <lineage>
        <taxon>Eukaryota</taxon>
        <taxon>Viridiplantae</taxon>
        <taxon>Streptophyta</taxon>
        <taxon>Embryophyta</taxon>
        <taxon>Tracheophyta</taxon>
        <taxon>Spermatophyta</taxon>
        <taxon>Magnoliopsida</taxon>
        <taxon>eudicotyledons</taxon>
        <taxon>Gunneridae</taxon>
        <taxon>Pentapetalae</taxon>
        <taxon>Caryophyllales</taxon>
        <taxon>Nepenthaceae</taxon>
        <taxon>Nepenthes</taxon>
    </lineage>
</organism>
<name>A0AAD3P6H1_NEPGR</name>
<evidence type="ECO:0000313" key="3">
    <source>
        <dbReference type="EMBL" id="GMG98643.1"/>
    </source>
</evidence>
<keyword evidence="4" id="KW-1185">Reference proteome</keyword>
<evidence type="ECO:0000256" key="2">
    <source>
        <dbReference type="ARBA" id="ARBA00022737"/>
    </source>
</evidence>
<comment type="caution">
    <text evidence="3">The sequence shown here is derived from an EMBL/GenBank/DDBJ whole genome shotgun (WGS) entry which is preliminary data.</text>
</comment>
<dbReference type="Gene3D" id="3.80.10.10">
    <property type="entry name" value="Ribonuclease Inhibitor"/>
    <property type="match status" value="1"/>
</dbReference>
<keyword evidence="1" id="KW-0433">Leucine-rich repeat</keyword>
<dbReference type="InterPro" id="IPR001611">
    <property type="entry name" value="Leu-rich_rpt"/>
</dbReference>
<evidence type="ECO:0000256" key="1">
    <source>
        <dbReference type="ARBA" id="ARBA00022614"/>
    </source>
</evidence>
<dbReference type="PROSITE" id="PS51450">
    <property type="entry name" value="LRR"/>
    <property type="match status" value="1"/>
</dbReference>
<sequence length="407" mass="44945">MPQQEGDANLFMFEKYEGENLVNDGYGCYSLAGSSQDWIIPISDDVHMGQNLLGESSFCQWDQFPGKGLKLKCIEEWVIDLQHCSPVEEKNEMPDSLNQVKRVSVLLVGLEAARVEAKINPGMEAAKRYVSSLNPTTSAQPANHGLAVIPFLGAFVSLKVLILLGNSILRITGGALPRRLHLLNLSKNKISTLEGLRELTWLRILDLSYNKIVRMGHGLASCSSSKEFYLAGNRISEVEGLHRLLKLTVLDLFLNKISTSKCLGQLAAHYNSLKAISLEGNTAQKNVGDEQLKKYLQCTSSYQFERGIVSDHKSSWRGGHGVAALKQSSVATIKQKGQAADLPKQSRGKHGSKTIHRLHHHLDYGSKRLGSGPAFSIHRSQSEGSPSAIAELHNGRTTRWNWRALRS</sequence>
<dbReference type="SUPFAM" id="SSF52075">
    <property type="entry name" value="Outer arm dynein light chain 1"/>
    <property type="match status" value="1"/>
</dbReference>
<accession>A0AAD3P6H1</accession>
<reference evidence="3" key="1">
    <citation type="submission" date="2023-05" db="EMBL/GenBank/DDBJ databases">
        <title>Nepenthes gracilis genome sequencing.</title>
        <authorList>
            <person name="Fukushima K."/>
        </authorList>
    </citation>
    <scope>NUCLEOTIDE SEQUENCE</scope>
    <source>
        <strain evidence="3">SING2019-196</strain>
    </source>
</reference>
<dbReference type="Proteomes" id="UP001279734">
    <property type="component" value="Unassembled WGS sequence"/>
</dbReference>
<proteinExistence type="predicted"/>
<dbReference type="GO" id="GO:0005737">
    <property type="term" value="C:cytoplasm"/>
    <property type="evidence" value="ECO:0007669"/>
    <property type="project" value="TreeGrafter"/>
</dbReference>
<dbReference type="AlphaFoldDB" id="A0AAD3P6H1"/>
<dbReference type="PANTHER" id="PTHR15454">
    <property type="entry name" value="NISCHARIN RELATED"/>
    <property type="match status" value="1"/>
</dbReference>
<protein>
    <submittedName>
        <fullName evidence="3">Uncharacterized protein</fullName>
    </submittedName>
</protein>
<dbReference type="FunFam" id="3.80.10.10:FF:000320">
    <property type="entry name" value="Protein phosphatase 1 regulatory subunit pprA"/>
    <property type="match status" value="1"/>
</dbReference>
<dbReference type="InterPro" id="IPR032675">
    <property type="entry name" value="LRR_dom_sf"/>
</dbReference>
<evidence type="ECO:0000313" key="4">
    <source>
        <dbReference type="Proteomes" id="UP001279734"/>
    </source>
</evidence>
<gene>
    <name evidence="3" type="ORF">Nepgr_000483</name>
</gene>
<keyword evidence="2" id="KW-0677">Repeat</keyword>
<dbReference type="EMBL" id="BSYO01000001">
    <property type="protein sequence ID" value="GMG98643.1"/>
    <property type="molecule type" value="Genomic_DNA"/>
</dbReference>
<dbReference type="PANTHER" id="PTHR15454:SF7">
    <property type="entry name" value="OS07G0106100 PROTEIN"/>
    <property type="match status" value="1"/>
</dbReference>